<keyword evidence="4 5" id="KW-0413">Isomerase</keyword>
<dbReference type="Proteomes" id="UP001259803">
    <property type="component" value="Unassembled WGS sequence"/>
</dbReference>
<evidence type="ECO:0000313" key="10">
    <source>
        <dbReference type="Proteomes" id="UP001259803"/>
    </source>
</evidence>
<dbReference type="Pfam" id="PF00254">
    <property type="entry name" value="FKBP_C"/>
    <property type="match status" value="1"/>
</dbReference>
<comment type="caution">
    <text evidence="9">The sequence shown here is derived from an EMBL/GenBank/DDBJ whole genome shotgun (WGS) entry which is preliminary data.</text>
</comment>
<keyword evidence="7" id="KW-0472">Membrane</keyword>
<evidence type="ECO:0000256" key="7">
    <source>
        <dbReference type="SAM" id="Phobius"/>
    </source>
</evidence>
<dbReference type="PROSITE" id="PS50059">
    <property type="entry name" value="FKBP_PPIASE"/>
    <property type="match status" value="1"/>
</dbReference>
<dbReference type="RefSeq" id="WP_311339221.1">
    <property type="nucleotide sequence ID" value="NZ_JAVRHS010000001.1"/>
</dbReference>
<keyword evidence="3 5" id="KW-0697">Rotamase</keyword>
<comment type="catalytic activity">
    <reaction evidence="1 5 6">
        <text>[protein]-peptidylproline (omega=180) = [protein]-peptidylproline (omega=0)</text>
        <dbReference type="Rhea" id="RHEA:16237"/>
        <dbReference type="Rhea" id="RHEA-COMP:10747"/>
        <dbReference type="Rhea" id="RHEA-COMP:10748"/>
        <dbReference type="ChEBI" id="CHEBI:83833"/>
        <dbReference type="ChEBI" id="CHEBI:83834"/>
        <dbReference type="EC" id="5.2.1.8"/>
    </reaction>
</comment>
<keyword evidence="10" id="KW-1185">Reference proteome</keyword>
<dbReference type="SUPFAM" id="SSF54534">
    <property type="entry name" value="FKBP-like"/>
    <property type="match status" value="1"/>
</dbReference>
<evidence type="ECO:0000256" key="3">
    <source>
        <dbReference type="ARBA" id="ARBA00023110"/>
    </source>
</evidence>
<evidence type="ECO:0000256" key="6">
    <source>
        <dbReference type="RuleBase" id="RU003915"/>
    </source>
</evidence>
<evidence type="ECO:0000256" key="1">
    <source>
        <dbReference type="ARBA" id="ARBA00000971"/>
    </source>
</evidence>
<evidence type="ECO:0000256" key="4">
    <source>
        <dbReference type="ARBA" id="ARBA00023235"/>
    </source>
</evidence>
<evidence type="ECO:0000313" key="9">
    <source>
        <dbReference type="EMBL" id="MDT0574648.1"/>
    </source>
</evidence>
<name>A0ABU2ZDG4_9SPHN</name>
<dbReference type="Gene3D" id="3.10.50.40">
    <property type="match status" value="1"/>
</dbReference>
<reference evidence="9 10" key="1">
    <citation type="submission" date="2023-09" db="EMBL/GenBank/DDBJ databases">
        <authorList>
            <person name="Rey-Velasco X."/>
        </authorList>
    </citation>
    <scope>NUCLEOTIDE SEQUENCE [LARGE SCALE GENOMIC DNA]</scope>
    <source>
        <strain evidence="9 10">F390</strain>
    </source>
</reference>
<dbReference type="PANTHER" id="PTHR43811:SF19">
    <property type="entry name" value="39 KDA FK506-BINDING NUCLEAR PROTEIN"/>
    <property type="match status" value="1"/>
</dbReference>
<keyword evidence="7" id="KW-0812">Transmembrane</keyword>
<evidence type="ECO:0000256" key="2">
    <source>
        <dbReference type="ARBA" id="ARBA00006577"/>
    </source>
</evidence>
<protein>
    <recommendedName>
        <fullName evidence="6">Peptidyl-prolyl cis-trans isomerase</fullName>
        <ecNumber evidence="6">5.2.1.8</ecNumber>
    </recommendedName>
</protein>
<organism evidence="9 10">
    <name type="scientific">Croceicoccus esteveae</name>
    <dbReference type="NCBI Taxonomy" id="3075597"/>
    <lineage>
        <taxon>Bacteria</taxon>
        <taxon>Pseudomonadati</taxon>
        <taxon>Pseudomonadota</taxon>
        <taxon>Alphaproteobacteria</taxon>
        <taxon>Sphingomonadales</taxon>
        <taxon>Erythrobacteraceae</taxon>
        <taxon>Croceicoccus</taxon>
    </lineage>
</organism>
<dbReference type="PANTHER" id="PTHR43811">
    <property type="entry name" value="FKBP-TYPE PEPTIDYL-PROLYL CIS-TRANS ISOMERASE FKPA"/>
    <property type="match status" value="1"/>
</dbReference>
<proteinExistence type="inferred from homology"/>
<comment type="similarity">
    <text evidence="2 6">Belongs to the FKBP-type PPIase family.</text>
</comment>
<dbReference type="InterPro" id="IPR046357">
    <property type="entry name" value="PPIase_dom_sf"/>
</dbReference>
<evidence type="ECO:0000256" key="5">
    <source>
        <dbReference type="PROSITE-ProRule" id="PRU00277"/>
    </source>
</evidence>
<sequence length="182" mass="18775">MTEVTRVPLQPVGKGILTKLWLGIAIAILLAAGAAWAARHEGVTVETLVVGEGPSPTTQDVVLVNYEGRLPDGTVFDSGEQAAFPLGGGVIPGFAEALTRMQAGGRYEVFIPAEQGYGAEGAGPIPPDSDLLFTVELLEFRSEDEIRALQEQLRALGLGGPSAGSIPGAGVPVVPQPVVPAQ</sequence>
<feature type="domain" description="PPIase FKBP-type" evidence="8">
    <location>
        <begin position="59"/>
        <end position="141"/>
    </location>
</feature>
<keyword evidence="7" id="KW-1133">Transmembrane helix</keyword>
<feature type="transmembrane region" description="Helical" evidence="7">
    <location>
        <begin position="20"/>
        <end position="38"/>
    </location>
</feature>
<gene>
    <name evidence="9" type="ORF">RM533_00455</name>
</gene>
<dbReference type="EC" id="5.2.1.8" evidence="6"/>
<dbReference type="GO" id="GO:0003755">
    <property type="term" value="F:peptidyl-prolyl cis-trans isomerase activity"/>
    <property type="evidence" value="ECO:0007669"/>
    <property type="project" value="UniProtKB-EC"/>
</dbReference>
<dbReference type="EMBL" id="JAVRHS010000001">
    <property type="protein sequence ID" value="MDT0574648.1"/>
    <property type="molecule type" value="Genomic_DNA"/>
</dbReference>
<evidence type="ECO:0000259" key="8">
    <source>
        <dbReference type="PROSITE" id="PS50059"/>
    </source>
</evidence>
<accession>A0ABU2ZDG4</accession>
<dbReference type="InterPro" id="IPR001179">
    <property type="entry name" value="PPIase_FKBP_dom"/>
</dbReference>